<evidence type="ECO:0000256" key="1">
    <source>
        <dbReference type="SAM" id="MobiDB-lite"/>
    </source>
</evidence>
<feature type="region of interest" description="Disordered" evidence="1">
    <location>
        <begin position="66"/>
        <end position="127"/>
    </location>
</feature>
<evidence type="ECO:0000313" key="3">
    <source>
        <dbReference type="Proteomes" id="UP001299012"/>
    </source>
</evidence>
<dbReference type="EMBL" id="JAKKZF010000004">
    <property type="protein sequence ID" value="MCG0061997.1"/>
    <property type="molecule type" value="Genomic_DNA"/>
</dbReference>
<protein>
    <recommendedName>
        <fullName evidence="4">IPT/TIG domain-containing protein</fullName>
    </recommendedName>
</protein>
<feature type="compositionally biased region" description="Low complexity" evidence="1">
    <location>
        <begin position="109"/>
        <end position="119"/>
    </location>
</feature>
<name>A0ABS9J8U9_9ACTN</name>
<sequence length="127" mass="13053">MSMPQTGKLQLSSTNAAVVTGGDTSTFTQVTFPSPFPANAAVIVIPSVQTFNGPETPGLRIADVTTTGFKMRPRDRLSPHQSHDSGPGKGHGDLSPTAPHPSSALRTCGASGVAGAGRSSWRHPTCS</sequence>
<organism evidence="2 3">
    <name type="scientific">Streptomyces tricolor</name>
    <dbReference type="NCBI Taxonomy" id="68277"/>
    <lineage>
        <taxon>Bacteria</taxon>
        <taxon>Bacillati</taxon>
        <taxon>Actinomycetota</taxon>
        <taxon>Actinomycetes</taxon>
        <taxon>Kitasatosporales</taxon>
        <taxon>Streptomycetaceae</taxon>
        <taxon>Streptomyces</taxon>
        <taxon>Streptomyces violaceoruber group</taxon>
    </lineage>
</organism>
<evidence type="ECO:0008006" key="4">
    <source>
        <dbReference type="Google" id="ProtNLM"/>
    </source>
</evidence>
<feature type="compositionally biased region" description="Basic and acidic residues" evidence="1">
    <location>
        <begin position="72"/>
        <end position="83"/>
    </location>
</feature>
<reference evidence="2 3" key="1">
    <citation type="submission" date="2022-01" db="EMBL/GenBank/DDBJ databases">
        <title>Draft Genome Sequences of Seven Type Strains of the Genus Streptomyces.</title>
        <authorList>
            <person name="Aziz S."/>
            <person name="Coretto E."/>
            <person name="Chronakova A."/>
            <person name="Sproer C."/>
            <person name="Huber K."/>
            <person name="Nouioui I."/>
            <person name="Gross H."/>
        </authorList>
    </citation>
    <scope>NUCLEOTIDE SEQUENCE [LARGE SCALE GENOMIC DNA]</scope>
    <source>
        <strain evidence="2 3">DSM 41685</strain>
    </source>
</reference>
<dbReference type="Proteomes" id="UP001299012">
    <property type="component" value="Unassembled WGS sequence"/>
</dbReference>
<dbReference type="RefSeq" id="WP_223284126.1">
    <property type="nucleotide sequence ID" value="NZ_JAKKZF010000004.1"/>
</dbReference>
<keyword evidence="3" id="KW-1185">Reference proteome</keyword>
<accession>A0ABS9J8U9</accession>
<proteinExistence type="predicted"/>
<evidence type="ECO:0000313" key="2">
    <source>
        <dbReference type="EMBL" id="MCG0061997.1"/>
    </source>
</evidence>
<comment type="caution">
    <text evidence="2">The sequence shown here is derived from an EMBL/GenBank/DDBJ whole genome shotgun (WGS) entry which is preliminary data.</text>
</comment>
<gene>
    <name evidence="2" type="ORF">L0F81_01635</name>
</gene>